<name>A0AAV8BTG7_9POAL</name>
<dbReference type="EMBL" id="JAMFTS010000005">
    <property type="protein sequence ID" value="KAJ4745782.1"/>
    <property type="molecule type" value="Genomic_DNA"/>
</dbReference>
<comment type="similarity">
    <text evidence="1 4">Belongs to the plant dirigent protein family.</text>
</comment>
<evidence type="ECO:0000313" key="5">
    <source>
        <dbReference type="EMBL" id="KAJ4745782.1"/>
    </source>
</evidence>
<keyword evidence="4" id="KW-0732">Signal</keyword>
<organism evidence="5 6">
    <name type="scientific">Rhynchospora pubera</name>
    <dbReference type="NCBI Taxonomy" id="906938"/>
    <lineage>
        <taxon>Eukaryota</taxon>
        <taxon>Viridiplantae</taxon>
        <taxon>Streptophyta</taxon>
        <taxon>Embryophyta</taxon>
        <taxon>Tracheophyta</taxon>
        <taxon>Spermatophyta</taxon>
        <taxon>Magnoliopsida</taxon>
        <taxon>Liliopsida</taxon>
        <taxon>Poales</taxon>
        <taxon>Cyperaceae</taxon>
        <taxon>Cyperoideae</taxon>
        <taxon>Rhynchosporeae</taxon>
        <taxon>Rhynchospora</taxon>
    </lineage>
</organism>
<dbReference type="PANTHER" id="PTHR21495">
    <property type="entry name" value="NUCLEOPORIN-RELATED"/>
    <property type="match status" value="1"/>
</dbReference>
<proteinExistence type="inferred from homology"/>
<feature type="chain" id="PRO_5043113820" description="Dirigent protein" evidence="4">
    <location>
        <begin position="25"/>
        <end position="186"/>
    </location>
</feature>
<evidence type="ECO:0000256" key="3">
    <source>
        <dbReference type="ARBA" id="ARBA00022525"/>
    </source>
</evidence>
<dbReference type="AlphaFoldDB" id="A0AAV8BTG7"/>
<dbReference type="Proteomes" id="UP001140206">
    <property type="component" value="Chromosome 5"/>
</dbReference>
<evidence type="ECO:0000256" key="2">
    <source>
        <dbReference type="ARBA" id="ARBA00011738"/>
    </source>
</evidence>
<dbReference type="InterPro" id="IPR004265">
    <property type="entry name" value="Dirigent"/>
</dbReference>
<reference evidence="5" key="1">
    <citation type="submission" date="2022-08" db="EMBL/GenBank/DDBJ databases">
        <authorList>
            <person name="Marques A."/>
        </authorList>
    </citation>
    <scope>NUCLEOTIDE SEQUENCE</scope>
    <source>
        <strain evidence="5">RhyPub2mFocal</strain>
        <tissue evidence="5">Leaves</tissue>
    </source>
</reference>
<comment type="caution">
    <text evidence="5">The sequence shown here is derived from an EMBL/GenBank/DDBJ whole genome shotgun (WGS) entry which is preliminary data.</text>
</comment>
<keyword evidence="4" id="KW-0052">Apoplast</keyword>
<comment type="subcellular location">
    <subcellularLocation>
        <location evidence="4">Secreted</location>
        <location evidence="4">Extracellular space</location>
        <location evidence="4">Apoplast</location>
    </subcellularLocation>
</comment>
<sequence length="186" mass="20122">MCMASSPSLSFFLFLALLAVTTTAIQSSSTKEHTNTIHLHFYMHDDYTGYTGSKPTAIRIITMPKTSPNDTSPRTFGDMVALNNVLTEGPSHKSKHVGRAQGFAVRVAEGGTVSDLSLHLVFGQGAYNGSSLTVHGRIPMDQPVRESVVVGGTGHFRFAKGYMLSKNYDYNLATGGVVEIDVYVIM</sequence>
<dbReference type="Pfam" id="PF03018">
    <property type="entry name" value="Dirigent"/>
    <property type="match status" value="1"/>
</dbReference>
<comment type="subunit">
    <text evidence="2 4">Homodimer.</text>
</comment>
<evidence type="ECO:0000256" key="4">
    <source>
        <dbReference type="RuleBase" id="RU363099"/>
    </source>
</evidence>
<dbReference type="GO" id="GO:0048046">
    <property type="term" value="C:apoplast"/>
    <property type="evidence" value="ECO:0007669"/>
    <property type="project" value="UniProtKB-SubCell"/>
</dbReference>
<evidence type="ECO:0000313" key="6">
    <source>
        <dbReference type="Proteomes" id="UP001140206"/>
    </source>
</evidence>
<dbReference type="InterPro" id="IPR044859">
    <property type="entry name" value="Allene_oxi_cyc_Dirigent"/>
</dbReference>
<evidence type="ECO:0000256" key="1">
    <source>
        <dbReference type="ARBA" id="ARBA00010746"/>
    </source>
</evidence>
<accession>A0AAV8BTG7</accession>
<feature type="signal peptide" evidence="4">
    <location>
        <begin position="1"/>
        <end position="24"/>
    </location>
</feature>
<dbReference type="Gene3D" id="2.40.480.10">
    <property type="entry name" value="Allene oxide cyclase-like"/>
    <property type="match status" value="1"/>
</dbReference>
<gene>
    <name evidence="5" type="ORF">LUZ62_080187</name>
</gene>
<comment type="function">
    <text evidence="4">Dirigent proteins impart stereoselectivity on the phenoxy radical-coupling reaction, yielding optically active lignans from two molecules of coniferyl alcohol in the biosynthesis of lignans, flavonolignans, and alkaloids and thus plays a central role in plant secondary metabolism.</text>
</comment>
<protein>
    <recommendedName>
        <fullName evidence="4">Dirigent protein</fullName>
    </recommendedName>
</protein>
<dbReference type="GO" id="GO:0009699">
    <property type="term" value="P:phenylpropanoid biosynthetic process"/>
    <property type="evidence" value="ECO:0007669"/>
    <property type="project" value="UniProtKB-ARBA"/>
</dbReference>
<keyword evidence="3 4" id="KW-0964">Secreted</keyword>
<keyword evidence="6" id="KW-1185">Reference proteome</keyword>